<name>A0A8S5MF09_9CAUD</name>
<dbReference type="EMBL" id="BK014884">
    <property type="protein sequence ID" value="DAD80531.1"/>
    <property type="molecule type" value="Genomic_DNA"/>
</dbReference>
<dbReference type="InterPro" id="IPR011009">
    <property type="entry name" value="Kinase-like_dom_sf"/>
</dbReference>
<reference evidence="1" key="1">
    <citation type="journal article" date="2021" name="Proc. Natl. Acad. Sci. U.S.A.">
        <title>A Catalog of Tens of Thousands of Viruses from Human Metagenomes Reveals Hidden Associations with Chronic Diseases.</title>
        <authorList>
            <person name="Tisza M.J."/>
            <person name="Buck C.B."/>
        </authorList>
    </citation>
    <scope>NUCLEOTIDE SEQUENCE</scope>
    <source>
        <strain evidence="1">CtYh54</strain>
    </source>
</reference>
<keyword evidence="1" id="KW-0808">Transferase</keyword>
<dbReference type="GO" id="GO:0016301">
    <property type="term" value="F:kinase activity"/>
    <property type="evidence" value="ECO:0007669"/>
    <property type="project" value="UniProtKB-KW"/>
</dbReference>
<evidence type="ECO:0000313" key="1">
    <source>
        <dbReference type="EMBL" id="DAD80531.1"/>
    </source>
</evidence>
<proteinExistence type="predicted"/>
<protein>
    <submittedName>
        <fullName evidence="1">Choline/ethanolamine kinase</fullName>
    </submittedName>
</protein>
<sequence>MSEQLIHKKSRAFNEVIIDSKYSRVIKKSSDFEKLVCEANWYGTDFIDSLPSELLPFVPRVLKVNSPSDENLGSIEMEYCPYSVLSDLFVNKVEVDWRRILKRLLEIHEMFSTPYNSSTLDEVKAFHLQKSKQRFEELKKLPVLSSVLKCKGIVINGEVYKNIDFDGILEDLERKLCYASLSIVHGDYCFSNILYDLNSDCVKLIDPRGYLLDKKKPTPFGDPNYDFAKLMHSVHGLYDYIVAGKYSLIAMDANRFSFKIGRNVPLGLLTLLRDASPNLRIYAYRCLLEVLLFLTMIPLHWEDPQRQLAFYLRAIQLYRSYQTINGL</sequence>
<organism evidence="1">
    <name type="scientific">Siphoviridae sp. ctYh54</name>
    <dbReference type="NCBI Taxonomy" id="2826379"/>
    <lineage>
        <taxon>Viruses</taxon>
        <taxon>Duplodnaviria</taxon>
        <taxon>Heunggongvirae</taxon>
        <taxon>Uroviricota</taxon>
        <taxon>Caudoviricetes</taxon>
    </lineage>
</organism>
<keyword evidence="1" id="KW-0418">Kinase</keyword>
<dbReference type="SUPFAM" id="SSF56112">
    <property type="entry name" value="Protein kinase-like (PK-like)"/>
    <property type="match status" value="1"/>
</dbReference>
<accession>A0A8S5MF09</accession>